<dbReference type="PANTHER" id="PTHR45929:SF6">
    <property type="entry name" value="SH3 DOMAIN PROTEIN (AFU_ORTHOLOGUE AFUA_2G10320)"/>
    <property type="match status" value="1"/>
</dbReference>
<feature type="compositionally biased region" description="Pro residues" evidence="3">
    <location>
        <begin position="153"/>
        <end position="166"/>
    </location>
</feature>
<reference evidence="5 6" key="1">
    <citation type="submission" date="2015-01" db="EMBL/GenBank/DDBJ databases">
        <title>The Genome Sequence of Exophiala oligosperma CBS72588.</title>
        <authorList>
            <consortium name="The Broad Institute Genomics Platform"/>
            <person name="Cuomo C."/>
            <person name="de Hoog S."/>
            <person name="Gorbushina A."/>
            <person name="Stielow B."/>
            <person name="Teixiera M."/>
            <person name="Abouelleil A."/>
            <person name="Chapman S.B."/>
            <person name="Priest M."/>
            <person name="Young S.K."/>
            <person name="Wortman J."/>
            <person name="Nusbaum C."/>
            <person name="Birren B."/>
        </authorList>
    </citation>
    <scope>NUCLEOTIDE SEQUENCE [LARGE SCALE GENOMIC DNA]</scope>
    <source>
        <strain evidence="5 6">CBS 72588</strain>
    </source>
</reference>
<dbReference type="Proteomes" id="UP000053342">
    <property type="component" value="Unassembled WGS sequence"/>
</dbReference>
<evidence type="ECO:0000259" key="4">
    <source>
        <dbReference type="PROSITE" id="PS50002"/>
    </source>
</evidence>
<feature type="compositionally biased region" description="Basic and acidic residues" evidence="3">
    <location>
        <begin position="261"/>
        <end position="272"/>
    </location>
</feature>
<gene>
    <name evidence="5" type="ORF">PV06_01130</name>
</gene>
<dbReference type="SMART" id="SM00326">
    <property type="entry name" value="SH3"/>
    <property type="match status" value="1"/>
</dbReference>
<dbReference type="RefSeq" id="XP_016268772.1">
    <property type="nucleotide sequence ID" value="XM_016401719.1"/>
</dbReference>
<dbReference type="InterPro" id="IPR036028">
    <property type="entry name" value="SH3-like_dom_sf"/>
</dbReference>
<dbReference type="Pfam" id="PF25459">
    <property type="entry name" value="AIM3_BBC1_C"/>
    <property type="match status" value="1"/>
</dbReference>
<feature type="compositionally biased region" description="Pro residues" evidence="3">
    <location>
        <begin position="828"/>
        <end position="837"/>
    </location>
</feature>
<dbReference type="PRINTS" id="PR00452">
    <property type="entry name" value="SH3DOMAIN"/>
</dbReference>
<feature type="compositionally biased region" description="Basic and acidic residues" evidence="3">
    <location>
        <begin position="758"/>
        <end position="771"/>
    </location>
</feature>
<feature type="compositionally biased region" description="Pro residues" evidence="3">
    <location>
        <begin position="208"/>
        <end position="223"/>
    </location>
</feature>
<dbReference type="EMBL" id="KN847332">
    <property type="protein sequence ID" value="KIW48556.1"/>
    <property type="molecule type" value="Genomic_DNA"/>
</dbReference>
<accession>A0A0D2B8P6</accession>
<name>A0A0D2B8P6_9EURO</name>
<dbReference type="PROSITE" id="PS50002">
    <property type="entry name" value="SH3"/>
    <property type="match status" value="1"/>
</dbReference>
<dbReference type="VEuPathDB" id="FungiDB:PV06_01130"/>
<feature type="compositionally biased region" description="Gly residues" evidence="3">
    <location>
        <begin position="450"/>
        <end position="466"/>
    </location>
</feature>
<dbReference type="Gene3D" id="2.30.30.40">
    <property type="entry name" value="SH3 Domains"/>
    <property type="match status" value="1"/>
</dbReference>
<evidence type="ECO:0000256" key="3">
    <source>
        <dbReference type="SAM" id="MobiDB-lite"/>
    </source>
</evidence>
<dbReference type="InterPro" id="IPR057402">
    <property type="entry name" value="AIM3_BBC1_C"/>
</dbReference>
<evidence type="ECO:0000256" key="1">
    <source>
        <dbReference type="ARBA" id="ARBA00022443"/>
    </source>
</evidence>
<feature type="compositionally biased region" description="Pro residues" evidence="3">
    <location>
        <begin position="794"/>
        <end position="815"/>
    </location>
</feature>
<feature type="compositionally biased region" description="Pro residues" evidence="3">
    <location>
        <begin position="655"/>
        <end position="664"/>
    </location>
</feature>
<keyword evidence="6" id="KW-1185">Reference proteome</keyword>
<feature type="region of interest" description="Disordered" evidence="3">
    <location>
        <begin position="65"/>
        <end position="956"/>
    </location>
</feature>
<dbReference type="InterPro" id="IPR001452">
    <property type="entry name" value="SH3_domain"/>
</dbReference>
<feature type="compositionally biased region" description="Basic and acidic residues" evidence="3">
    <location>
        <begin position="531"/>
        <end position="551"/>
    </location>
</feature>
<feature type="compositionally biased region" description="Acidic residues" evidence="3">
    <location>
        <begin position="415"/>
        <end position="433"/>
    </location>
</feature>
<feature type="compositionally biased region" description="Basic and acidic residues" evidence="3">
    <location>
        <begin position="434"/>
        <end position="446"/>
    </location>
</feature>
<dbReference type="InterPro" id="IPR035552">
    <property type="entry name" value="Mti1_SH3"/>
</dbReference>
<feature type="compositionally biased region" description="Pro residues" evidence="3">
    <location>
        <begin position="572"/>
        <end position="587"/>
    </location>
</feature>
<feature type="compositionally biased region" description="Acidic residues" evidence="3">
    <location>
        <begin position="514"/>
        <end position="523"/>
    </location>
</feature>
<dbReference type="GeneID" id="27353204"/>
<dbReference type="HOGENOM" id="CLU_003021_1_0_1"/>
<protein>
    <recommendedName>
        <fullName evidence="4">SH3 domain-containing protein</fullName>
    </recommendedName>
</protein>
<feature type="compositionally biased region" description="Polar residues" evidence="3">
    <location>
        <begin position="937"/>
        <end position="953"/>
    </location>
</feature>
<keyword evidence="1 2" id="KW-0728">SH3 domain</keyword>
<dbReference type="AlphaFoldDB" id="A0A0D2B8P6"/>
<evidence type="ECO:0000313" key="5">
    <source>
        <dbReference type="EMBL" id="KIW48556.1"/>
    </source>
</evidence>
<evidence type="ECO:0000256" key="2">
    <source>
        <dbReference type="PROSITE-ProRule" id="PRU00192"/>
    </source>
</evidence>
<dbReference type="CDD" id="cd11887">
    <property type="entry name" value="SH3_Bbc1"/>
    <property type="match status" value="1"/>
</dbReference>
<dbReference type="Pfam" id="PF00018">
    <property type="entry name" value="SH3_1"/>
    <property type="match status" value="1"/>
</dbReference>
<dbReference type="InterPro" id="IPR050670">
    <property type="entry name" value="STAM"/>
</dbReference>
<feature type="compositionally biased region" description="Acidic residues" evidence="3">
    <location>
        <begin position="368"/>
        <end position="386"/>
    </location>
</feature>
<feature type="region of interest" description="Disordered" evidence="3">
    <location>
        <begin position="1021"/>
        <end position="1050"/>
    </location>
</feature>
<dbReference type="OrthoDB" id="207120at2759"/>
<dbReference type="SUPFAM" id="SSF50044">
    <property type="entry name" value="SH3-domain"/>
    <property type="match status" value="1"/>
</dbReference>
<dbReference type="PANTHER" id="PTHR45929">
    <property type="entry name" value="JAK PATHWAY SIGNAL TRANSDUCTION ADAPTOR MOLECULE"/>
    <property type="match status" value="1"/>
</dbReference>
<dbReference type="STRING" id="215243.A0A0D2B8P6"/>
<feature type="compositionally biased region" description="Pro residues" evidence="3">
    <location>
        <begin position="890"/>
        <end position="906"/>
    </location>
</feature>
<proteinExistence type="predicted"/>
<feature type="compositionally biased region" description="Basic and acidic residues" evidence="3">
    <location>
        <begin position="230"/>
        <end position="247"/>
    </location>
</feature>
<feature type="compositionally biased region" description="Basic and acidic residues" evidence="3">
    <location>
        <begin position="387"/>
        <end position="414"/>
    </location>
</feature>
<sequence length="1215" mass="131221">MPGTSFKVKALYEYKSEEPDDLSFRDGQIITVTDEEDADWYTGEYVDESGEKREGIFPRNFVEKFEPAIPTRPVRAPKRPPVQEAPVEHAPVPPSAQALPPAEPLQSPSLEEMPPSKGAPGFGSPPREESLETAPAPAPKPAAPSPTVTAKSPAPPSTSKPPPPVADKPSSSSFKDRIAAFNKPAAAPITPFKPGGSTSTGFIKKPFVAPPPSRNAYVPPPREQPVQRSYRREEDTNSLEAEAKEVADPNPISQPEPSAEDQPKPQSLKDRIALLQKQQMEQAARNAEKKDKPKKPPKKRVEPLEAVDDSAPSEPPTQQPSAEDTFRRPSVEFLEDESDVAPLSRRATGVAGVTPQPQPVRELVSDTNDADDSGAGDDEDVQETSTEEERPKSKGVDTRAPEANKQKPDPADQDKEGDEEDEEEDEEEEEEDPEVRRRRELRERMAKMSGGMGMMGMFGPPGGMGAPGARKSKSTETRQTSDPQPQDMPEERPAPVRIMALPGMSNVASKQQEEPAEDSDDETAQATPQEPHIHEEPDDYISRPIERRSTDRPAPPTPQAPSAAPPRETRAVPPPPPASSRPTPPSVQSPTCESVLFSIDTTLIPAARPPPPLPPTAPSAAEAPVNDEEDEAELSGEEDIPGQLSTADGSAGPSSVPPPPPIRVPEPSRVNTNEFTTSPAADKRSSRPPPPVPVSPTVTSPQTRAPPPPPPGLPPSRRSTSDSRGVGVSQGPGADASDEDEVTEYDGDYDTDIASGAKHKDALKSHNRDSSLDDDMLTDDATKSLKSPTTRVVPPMPPVPAPAPRDVPPPPPSHPAPKSRGSMDAPRAAPPPVPPPKVADDEEYDPYRYSGSQHGMPLHPTKTQYSAKLQSPKEELEEDDLYGAGSPTGHIPPPPAERSAPPPPPPERPEYAQAPTGFAPPQPTASPRPSLDVKRSGTVSRRSMEQSRTSGEQSYIAHDIDLGRGSMWWTQENVPPPSLQGRQDILLEMETSSSTKRGGRTTVTRDIYVLYMDYSQTTINASFDSGDPSHVTLEQTHQRPPPAPRRDQLENASAQYGSQIAKAASSVLGLSLADGSAQGLILELLKPHTTALRPVGTRAYGALVYANLGNASTQQYDEIRPGDIVTFRNAKFAGHTGTMHTKYSIDVGKPEHVAIVAEWDGTKKKIRALEQGRDLEKGKKPKLREHSFKVGDLKSGEVMVWRVMPRTWVGWDSGK</sequence>
<feature type="compositionally biased region" description="Pro residues" evidence="3">
    <location>
        <begin position="704"/>
        <end position="714"/>
    </location>
</feature>
<feature type="compositionally biased region" description="Acidic residues" evidence="3">
    <location>
        <begin position="625"/>
        <end position="640"/>
    </location>
</feature>
<evidence type="ECO:0000313" key="6">
    <source>
        <dbReference type="Proteomes" id="UP000053342"/>
    </source>
</evidence>
<feature type="domain" description="SH3" evidence="4">
    <location>
        <begin position="3"/>
        <end position="67"/>
    </location>
</feature>
<feature type="compositionally biased region" description="Pro residues" evidence="3">
    <location>
        <begin position="607"/>
        <end position="617"/>
    </location>
</feature>
<feature type="compositionally biased region" description="Acidic residues" evidence="3">
    <location>
        <begin position="736"/>
        <end position="751"/>
    </location>
</feature>
<organism evidence="5 6">
    <name type="scientific">Exophiala oligosperma</name>
    <dbReference type="NCBI Taxonomy" id="215243"/>
    <lineage>
        <taxon>Eukaryota</taxon>
        <taxon>Fungi</taxon>
        <taxon>Dikarya</taxon>
        <taxon>Ascomycota</taxon>
        <taxon>Pezizomycotina</taxon>
        <taxon>Eurotiomycetes</taxon>
        <taxon>Chaetothyriomycetidae</taxon>
        <taxon>Chaetothyriales</taxon>
        <taxon>Herpotrichiellaceae</taxon>
        <taxon>Exophiala</taxon>
    </lineage>
</organism>